<feature type="signal peptide" evidence="1">
    <location>
        <begin position="1"/>
        <end position="25"/>
    </location>
</feature>
<dbReference type="Pfam" id="PF19577">
    <property type="entry name" value="DcaP"/>
    <property type="match status" value="1"/>
</dbReference>
<proteinExistence type="predicted"/>
<reference evidence="2 3" key="1">
    <citation type="submission" date="2020-08" db="EMBL/GenBank/DDBJ databases">
        <title>Functional genomics of gut bacteria from endangered species of beetles.</title>
        <authorList>
            <person name="Carlos-Shanley C."/>
        </authorList>
    </citation>
    <scope>NUCLEOTIDE SEQUENCE [LARGE SCALE GENOMIC DNA]</scope>
    <source>
        <strain evidence="2 3">S00224</strain>
    </source>
</reference>
<evidence type="ECO:0000256" key="1">
    <source>
        <dbReference type="SAM" id="SignalP"/>
    </source>
</evidence>
<sequence>MFSRKFAPALLAGTIAGALATPALAQQTDSDRFKALEARLGALDAEVAELRSALAAERSRNPGVVAPAPLGRPVTVAAATPAAAVTPPLAPAPKAPANAGPSVKISGFFKTVASFSHTSGGTIATNTIGRDFYVPGAIPIGGRSGGTDFETHAKQSRIVVAASTPVGGHTLSGLVETDFQTGFGAGNQRIVNAYNPALRRAFIQFDGFLAGQEWTNFQYIAALPETTDYLGPSEGTVFVRQSQLRYTMQLGPALSLSVSAENPATMSASVGGALVENDTDRLPDGTARLNWKLGKGELSLAGLARKLTVVGANNDADATGWGVSLAGKLPFGPNGRHDLRFMATHGSGIGRYVGLNLVPDAMMAASAGRIRLETVDVTAGFAALRLGWTGTLRSTLMASYQTADYPAGLVDPAATAESWSGSANLFYSPIKPVDLGVEFRHGRRELVSGAHGVLDRFEMIAKYSF</sequence>
<dbReference type="EMBL" id="JACHLN010000001">
    <property type="protein sequence ID" value="MBB4837099.1"/>
    <property type="molecule type" value="Genomic_DNA"/>
</dbReference>
<dbReference type="AlphaFoldDB" id="A0A7W7JXK1"/>
<dbReference type="InterPro" id="IPR045748">
    <property type="entry name" value="DcaP"/>
</dbReference>
<protein>
    <recommendedName>
        <fullName evidence="4">Porin</fullName>
    </recommendedName>
</protein>
<keyword evidence="1" id="KW-0732">Signal</keyword>
<evidence type="ECO:0008006" key="4">
    <source>
        <dbReference type="Google" id="ProtNLM"/>
    </source>
</evidence>
<keyword evidence="3" id="KW-1185">Reference proteome</keyword>
<gene>
    <name evidence="2" type="ORF">HNP52_000150</name>
</gene>
<accession>A0A7W7JXK1</accession>
<dbReference type="SUPFAM" id="SSF56935">
    <property type="entry name" value="Porins"/>
    <property type="match status" value="1"/>
</dbReference>
<organism evidence="2 3">
    <name type="scientific">Sphingomonas kyeonggiensis</name>
    <dbReference type="NCBI Taxonomy" id="1268553"/>
    <lineage>
        <taxon>Bacteria</taxon>
        <taxon>Pseudomonadati</taxon>
        <taxon>Pseudomonadota</taxon>
        <taxon>Alphaproteobacteria</taxon>
        <taxon>Sphingomonadales</taxon>
        <taxon>Sphingomonadaceae</taxon>
        <taxon>Sphingomonas</taxon>
    </lineage>
</organism>
<dbReference type="Proteomes" id="UP000575241">
    <property type="component" value="Unassembled WGS sequence"/>
</dbReference>
<evidence type="ECO:0000313" key="2">
    <source>
        <dbReference type="EMBL" id="MBB4837099.1"/>
    </source>
</evidence>
<name>A0A7W7JXK1_9SPHN</name>
<comment type="caution">
    <text evidence="2">The sequence shown here is derived from an EMBL/GenBank/DDBJ whole genome shotgun (WGS) entry which is preliminary data.</text>
</comment>
<evidence type="ECO:0000313" key="3">
    <source>
        <dbReference type="Proteomes" id="UP000575241"/>
    </source>
</evidence>
<feature type="chain" id="PRO_5032656092" description="Porin" evidence="1">
    <location>
        <begin position="26"/>
        <end position="465"/>
    </location>
</feature>
<dbReference type="RefSeq" id="WP_184161090.1">
    <property type="nucleotide sequence ID" value="NZ_JACHLN010000001.1"/>
</dbReference>